<organism evidence="3 4">
    <name type="scientific">Clostridium frigoris</name>
    <dbReference type="NCBI Taxonomy" id="205327"/>
    <lineage>
        <taxon>Bacteria</taxon>
        <taxon>Bacillati</taxon>
        <taxon>Bacillota</taxon>
        <taxon>Clostridia</taxon>
        <taxon>Eubacteriales</taxon>
        <taxon>Clostridiaceae</taxon>
        <taxon>Clostridium</taxon>
    </lineage>
</organism>
<keyword evidence="4" id="KW-1185">Reference proteome</keyword>
<protein>
    <submittedName>
        <fullName evidence="3">RNA-binding protein</fullName>
    </submittedName>
</protein>
<sequence length="257" mass="29238">MDKKHFLNSINCEDKNLISNIFNKIQIAEKTNGIIFTNDFLPPAIWHQILAISENYDVKSFANGIFKDSDRRMLSFSTYDAPTEYPIDLLEIKNKSKFAKVDHKDYLGAIMSLGIKREKLGDLIIQDSICYAPVCSDISDFIINNLNKIKNCPCVVTEYDYISQALPERKFEEKVVITTSFRLDGLVSAVCNISRNSSVELISSGKILVNYFHCLKKDKVIESNDTLTIRGYGKFKIAEIIGNTQKGRLKVVIKQYI</sequence>
<comment type="caution">
    <text evidence="3">The sequence shown here is derived from an EMBL/GenBank/DDBJ whole genome shotgun (WGS) entry which is preliminary data.</text>
</comment>
<dbReference type="PANTHER" id="PTHR13633">
    <property type="entry name" value="MITOCHONDRIAL TRANSCRIPTION RESCUE FACTOR 1"/>
    <property type="match status" value="1"/>
</dbReference>
<dbReference type="CDD" id="cd00165">
    <property type="entry name" value="S4"/>
    <property type="match status" value="1"/>
</dbReference>
<dbReference type="RefSeq" id="WP_216146202.1">
    <property type="nucleotide sequence ID" value="NZ_JAHLDV010000006.1"/>
</dbReference>
<evidence type="ECO:0000259" key="2">
    <source>
        <dbReference type="SMART" id="SM00363"/>
    </source>
</evidence>
<dbReference type="SMART" id="SM00363">
    <property type="entry name" value="S4"/>
    <property type="match status" value="1"/>
</dbReference>
<dbReference type="Pfam" id="PF17774">
    <property type="entry name" value="YlmH_RBD"/>
    <property type="match status" value="1"/>
</dbReference>
<dbReference type="Proteomes" id="UP000776252">
    <property type="component" value="Unassembled WGS sequence"/>
</dbReference>
<dbReference type="InterPro" id="IPR002942">
    <property type="entry name" value="S4_RNA-bd"/>
</dbReference>
<proteinExistence type="predicted"/>
<name>A0ABS6BQ04_9CLOT</name>
<dbReference type="PANTHER" id="PTHR13633:SF3">
    <property type="entry name" value="MITOCHONDRIAL TRANSCRIPTION RESCUE FACTOR 1"/>
    <property type="match status" value="1"/>
</dbReference>
<dbReference type="EMBL" id="JAHLDV010000006">
    <property type="protein sequence ID" value="MBU3158996.1"/>
    <property type="molecule type" value="Genomic_DNA"/>
</dbReference>
<keyword evidence="1" id="KW-0694">RNA-binding</keyword>
<accession>A0ABS6BQ04</accession>
<evidence type="ECO:0000313" key="3">
    <source>
        <dbReference type="EMBL" id="MBU3158996.1"/>
    </source>
</evidence>
<gene>
    <name evidence="3" type="ORF">KPL37_04395</name>
</gene>
<evidence type="ECO:0000256" key="1">
    <source>
        <dbReference type="PROSITE-ProRule" id="PRU00182"/>
    </source>
</evidence>
<feature type="domain" description="RNA-binding S4" evidence="2">
    <location>
        <begin position="181"/>
        <end position="241"/>
    </location>
</feature>
<dbReference type="PROSITE" id="PS50889">
    <property type="entry name" value="S4"/>
    <property type="match status" value="1"/>
</dbReference>
<dbReference type="InterPro" id="IPR040591">
    <property type="entry name" value="RqcP2_RBD"/>
</dbReference>
<evidence type="ECO:0000313" key="4">
    <source>
        <dbReference type="Proteomes" id="UP000776252"/>
    </source>
</evidence>
<reference evidence="3 4" key="1">
    <citation type="submission" date="2021-06" db="EMBL/GenBank/DDBJ databases">
        <title>Clostridia strains as spoilage organisms.</title>
        <authorList>
            <person name="Wambui J."/>
            <person name="Stephan R."/>
            <person name="Stevens M.J.A."/>
        </authorList>
    </citation>
    <scope>NUCLEOTIDE SEQUENCE [LARGE SCALE GENOMIC DNA]</scope>
    <source>
        <strain evidence="3 4">DSM 14204</strain>
    </source>
</reference>